<dbReference type="STRING" id="76936.BN2458_PEG0736"/>
<dbReference type="EMBL" id="JRPF02000016">
    <property type="protein sequence ID" value="TLD77808.1"/>
    <property type="molecule type" value="Genomic_DNA"/>
</dbReference>
<keyword evidence="4" id="KW-1185">Reference proteome</keyword>
<sequence>MKNLEILYKNGVIEKEILDKMRIEILNTQKNAQALKNEKDIATQTLSMLSATKIGENLLIPSLEEQSAFLQSVRHLAYEENTNALEFRPETLYFSLKSIEIESQKKLENAKNLPYVDLFFKVDMQIRG</sequence>
<gene>
    <name evidence="2" type="ORF">BN2458_PEG0736</name>
    <name evidence="3" type="ORF">LS75_009260</name>
</gene>
<dbReference type="PATRIC" id="fig|76936.10.peg.720"/>
<evidence type="ECO:0000313" key="4">
    <source>
        <dbReference type="Proteomes" id="UP000029925"/>
    </source>
</evidence>
<dbReference type="EMBL" id="LN907858">
    <property type="protein sequence ID" value="CUU39622.1"/>
    <property type="molecule type" value="Genomic_DNA"/>
</dbReference>
<name>A0A099UIG7_9HELI</name>
<protein>
    <submittedName>
        <fullName evidence="2">Uncharacterized protein</fullName>
    </submittedName>
</protein>
<reference evidence="5" key="2">
    <citation type="submission" date="2015-11" db="EMBL/GenBank/DDBJ databases">
        <authorList>
            <person name="Anvar S.Y."/>
        </authorList>
    </citation>
    <scope>NUCLEOTIDE SEQUENCE [LARGE SCALE GENOMIC DNA]</scope>
</reference>
<reference evidence="3 4" key="1">
    <citation type="journal article" date="2014" name="Genome Announc.">
        <title>Draft genome sequences of eight enterohepatic helicobacter species isolated from both laboratory and wild rodents.</title>
        <authorList>
            <person name="Sheh A."/>
            <person name="Shen Z."/>
            <person name="Fox J.G."/>
        </authorList>
    </citation>
    <scope>NUCLEOTIDE SEQUENCE [LARGE SCALE GENOMIC DNA]</scope>
    <source>
        <strain evidence="3 4">MIT 98-6810</strain>
    </source>
</reference>
<proteinExistence type="predicted"/>
<reference evidence="2" key="3">
    <citation type="submission" date="2015-11" db="EMBL/GenBank/DDBJ databases">
        <authorList>
            <person name="Zhang Y."/>
            <person name="Guo Z."/>
        </authorList>
    </citation>
    <scope>NUCLEOTIDE SEQUENCE</scope>
    <source>
        <strain evidence="2">1</strain>
    </source>
</reference>
<dbReference type="RefSeq" id="WP_034327090.1">
    <property type="nucleotide sequence ID" value="NZ_CAJTQN010000004.1"/>
</dbReference>
<dbReference type="Proteomes" id="UP000064525">
    <property type="component" value="Chromosome I"/>
</dbReference>
<dbReference type="Proteomes" id="UP000029925">
    <property type="component" value="Unassembled WGS sequence"/>
</dbReference>
<dbReference type="GeneID" id="78151009"/>
<dbReference type="KEGG" id="hty:BN2458_PEG0736"/>
<accession>A0A099UIG7</accession>
<dbReference type="AlphaFoldDB" id="A0A099UIG7"/>
<evidence type="ECO:0000313" key="2">
    <source>
        <dbReference type="EMBL" id="CUU39622.1"/>
    </source>
</evidence>
<keyword evidence="1" id="KW-0175">Coiled coil</keyword>
<dbReference type="Gene3D" id="1.20.1600.10">
    <property type="entry name" value="Outer membrane efflux proteins (OEP)"/>
    <property type="match status" value="1"/>
</dbReference>
<evidence type="ECO:0000313" key="5">
    <source>
        <dbReference type="Proteomes" id="UP000064525"/>
    </source>
</evidence>
<feature type="coiled-coil region" evidence="1">
    <location>
        <begin position="18"/>
        <end position="45"/>
    </location>
</feature>
<evidence type="ECO:0000256" key="1">
    <source>
        <dbReference type="SAM" id="Coils"/>
    </source>
</evidence>
<organism evidence="2 5">
    <name type="scientific">Helicobacter typhlonius</name>
    <dbReference type="NCBI Taxonomy" id="76936"/>
    <lineage>
        <taxon>Bacteria</taxon>
        <taxon>Pseudomonadati</taxon>
        <taxon>Campylobacterota</taxon>
        <taxon>Epsilonproteobacteria</taxon>
        <taxon>Campylobacterales</taxon>
        <taxon>Helicobacteraceae</taxon>
        <taxon>Helicobacter</taxon>
    </lineage>
</organism>
<evidence type="ECO:0000313" key="3">
    <source>
        <dbReference type="EMBL" id="TLD77808.1"/>
    </source>
</evidence>